<dbReference type="EMBL" id="JAGFBR010000006">
    <property type="protein sequence ID" value="KAH0465547.1"/>
    <property type="molecule type" value="Genomic_DNA"/>
</dbReference>
<dbReference type="GO" id="GO:0043023">
    <property type="term" value="F:ribosomal large subunit binding"/>
    <property type="evidence" value="ECO:0007669"/>
    <property type="project" value="InterPro"/>
</dbReference>
<sequence length="185" mass="20876">MIRISSGTNLFKKGQNHPDDHSGHPVESITAYQLPNKNKDDPLTILYDQCKSDPFGLDDLNIGSILCCICGISMLMNPANMCIHRMHSHVDITEGLQCHTWLIYYPECHNYLGLLIFGLHHLNPLSHHIRIINNEPVWTESHSKRIKPHLHMSNLAASNMFLPLQIVGSICYICGTSMPPNPTNM</sequence>
<evidence type="ECO:0000256" key="1">
    <source>
        <dbReference type="SAM" id="MobiDB-lite"/>
    </source>
</evidence>
<dbReference type="GO" id="GO:0005737">
    <property type="term" value="C:cytoplasm"/>
    <property type="evidence" value="ECO:0007669"/>
    <property type="project" value="TreeGrafter"/>
</dbReference>
<dbReference type="AlphaFoldDB" id="A0AAV7HAS7"/>
<accession>A0AAV7HAS7</accession>
<dbReference type="GO" id="GO:0000055">
    <property type="term" value="P:ribosomal large subunit export from nucleus"/>
    <property type="evidence" value="ECO:0007669"/>
    <property type="project" value="TreeGrafter"/>
</dbReference>
<evidence type="ECO:0008006" key="4">
    <source>
        <dbReference type="Google" id="ProtNLM"/>
    </source>
</evidence>
<keyword evidence="3" id="KW-1185">Reference proteome</keyword>
<dbReference type="GO" id="GO:0005634">
    <property type="term" value="C:nucleus"/>
    <property type="evidence" value="ECO:0007669"/>
    <property type="project" value="TreeGrafter"/>
</dbReference>
<dbReference type="PANTHER" id="PTHR12746">
    <property type="entry name" value="NONSENSE-MEDIATED MRNA DECAY PROTEIN 3"/>
    <property type="match status" value="1"/>
</dbReference>
<organism evidence="2 3">
    <name type="scientific">Dendrobium chrysotoxum</name>
    <name type="common">Orchid</name>
    <dbReference type="NCBI Taxonomy" id="161865"/>
    <lineage>
        <taxon>Eukaryota</taxon>
        <taxon>Viridiplantae</taxon>
        <taxon>Streptophyta</taxon>
        <taxon>Embryophyta</taxon>
        <taxon>Tracheophyta</taxon>
        <taxon>Spermatophyta</taxon>
        <taxon>Magnoliopsida</taxon>
        <taxon>Liliopsida</taxon>
        <taxon>Asparagales</taxon>
        <taxon>Orchidaceae</taxon>
        <taxon>Epidendroideae</taxon>
        <taxon>Malaxideae</taxon>
        <taxon>Dendrobiinae</taxon>
        <taxon>Dendrobium</taxon>
    </lineage>
</organism>
<evidence type="ECO:0000313" key="2">
    <source>
        <dbReference type="EMBL" id="KAH0465547.1"/>
    </source>
</evidence>
<protein>
    <recommendedName>
        <fullName evidence="4">C2H2-type domain-containing protein</fullName>
    </recommendedName>
</protein>
<comment type="caution">
    <text evidence="2">The sequence shown here is derived from an EMBL/GenBank/DDBJ whole genome shotgun (WGS) entry which is preliminary data.</text>
</comment>
<dbReference type="InterPro" id="IPR039768">
    <property type="entry name" value="Nmd3"/>
</dbReference>
<reference evidence="2 3" key="1">
    <citation type="journal article" date="2021" name="Hortic Res">
        <title>Chromosome-scale assembly of the Dendrobium chrysotoxum genome enhances the understanding of orchid evolution.</title>
        <authorList>
            <person name="Zhang Y."/>
            <person name="Zhang G.Q."/>
            <person name="Zhang D."/>
            <person name="Liu X.D."/>
            <person name="Xu X.Y."/>
            <person name="Sun W.H."/>
            <person name="Yu X."/>
            <person name="Zhu X."/>
            <person name="Wang Z.W."/>
            <person name="Zhao X."/>
            <person name="Zhong W.Y."/>
            <person name="Chen H."/>
            <person name="Yin W.L."/>
            <person name="Huang T."/>
            <person name="Niu S.C."/>
            <person name="Liu Z.J."/>
        </authorList>
    </citation>
    <scope>NUCLEOTIDE SEQUENCE [LARGE SCALE GENOMIC DNA]</scope>
    <source>
        <strain evidence="2">Lindl</strain>
    </source>
</reference>
<dbReference type="PANTHER" id="PTHR12746:SF2">
    <property type="entry name" value="60S RIBOSOMAL EXPORT PROTEIN NMD3"/>
    <property type="match status" value="1"/>
</dbReference>
<gene>
    <name evidence="2" type="ORF">IEQ34_005650</name>
</gene>
<proteinExistence type="predicted"/>
<name>A0AAV7HAS7_DENCH</name>
<evidence type="ECO:0000313" key="3">
    <source>
        <dbReference type="Proteomes" id="UP000775213"/>
    </source>
</evidence>
<feature type="region of interest" description="Disordered" evidence="1">
    <location>
        <begin position="1"/>
        <end position="27"/>
    </location>
</feature>
<dbReference type="Proteomes" id="UP000775213">
    <property type="component" value="Unassembled WGS sequence"/>
</dbReference>